<evidence type="ECO:0000313" key="2">
    <source>
        <dbReference type="Proteomes" id="UP001139290"/>
    </source>
</evidence>
<protein>
    <submittedName>
        <fullName evidence="1">YkgJ family cysteine cluster protein</fullName>
    </submittedName>
</protein>
<gene>
    <name evidence="1" type="ORF">LOD26_08580</name>
</gene>
<keyword evidence="2" id="KW-1185">Reference proteome</keyword>
<dbReference type="Proteomes" id="UP001139290">
    <property type="component" value="Unassembled WGS sequence"/>
</dbReference>
<comment type="caution">
    <text evidence="1">The sequence shown here is derived from an EMBL/GenBank/DDBJ whole genome shotgun (WGS) entry which is preliminary data.</text>
</comment>
<evidence type="ECO:0000313" key="1">
    <source>
        <dbReference type="EMBL" id="MCO5781385.1"/>
    </source>
</evidence>
<accession>A0ABT1B715</accession>
<dbReference type="InterPro" id="IPR005358">
    <property type="entry name" value="Puta_zinc/iron-chelating_dom"/>
</dbReference>
<name>A0ABT1B715_9ENTR</name>
<proteinExistence type="predicted"/>
<dbReference type="Pfam" id="PF03692">
    <property type="entry name" value="CxxCxxCC"/>
    <property type="match status" value="1"/>
</dbReference>
<reference evidence="1" key="1">
    <citation type="submission" date="2021-11" db="EMBL/GenBank/DDBJ databases">
        <title>Citrobacter meridianamericanus sp. nov. isolated from soil.</title>
        <authorList>
            <person name="Furlan J.P.R."/>
            <person name="Stehling E.G."/>
        </authorList>
    </citation>
    <scope>NUCLEOTIDE SEQUENCE</scope>
    <source>
        <strain evidence="1">BR102</strain>
    </source>
</reference>
<dbReference type="EMBL" id="JAJJVQ010000002">
    <property type="protein sequence ID" value="MCO5781385.1"/>
    <property type="molecule type" value="Genomic_DNA"/>
</dbReference>
<dbReference type="RefSeq" id="WP_252838103.1">
    <property type="nucleotide sequence ID" value="NZ_JAJJVQ010000002.1"/>
</dbReference>
<organism evidence="1 2">
    <name type="scientific">Citrobacter meridianamericanus</name>
    <dbReference type="NCBI Taxonomy" id="2894201"/>
    <lineage>
        <taxon>Bacteria</taxon>
        <taxon>Pseudomonadati</taxon>
        <taxon>Pseudomonadota</taxon>
        <taxon>Gammaproteobacteria</taxon>
        <taxon>Enterobacterales</taxon>
        <taxon>Enterobacteriaceae</taxon>
        <taxon>Citrobacter</taxon>
    </lineage>
</organism>
<sequence>MFNEKKVKAIYKKANQDPRYRIQLSEKLLSGLTKEVKQERAACKSGCIHCCYLRVDAYGFEVDSIFTYINSEMNNNTKNLIGEEIKQQFNVIKDLTIEQHHHINVKCPMLINEKCSVYPVRPIACASYHSMSEKYCKQSYDDPYDNSFGIPQSYRVEELKIQTHRFIQEELRAGEPKELITQLFSRYNL</sequence>